<organism evidence="2 3">
    <name type="scientific">Collibacillus ludicampi</name>
    <dbReference type="NCBI Taxonomy" id="2771369"/>
    <lineage>
        <taxon>Bacteria</taxon>
        <taxon>Bacillati</taxon>
        <taxon>Bacillota</taxon>
        <taxon>Bacilli</taxon>
        <taxon>Bacillales</taxon>
        <taxon>Alicyclobacillaceae</taxon>
        <taxon>Collibacillus</taxon>
    </lineage>
</organism>
<name>A0AAV4L9N6_9BACL</name>
<gene>
    <name evidence="2" type="ORF">DNHGIG_00560</name>
</gene>
<sequence>MIRQTVMLNDREKIEIKENRNHTIDFMLLRRKGFRWRVIDSIRLDVSDETKVRDEADAALRESQMMRQRMLDDPVSFIEKMHEVDELSERLERLSEKMEQATIRLRNRVESAVAELVFRHIERMVM</sequence>
<dbReference type="Proteomes" id="UP001057291">
    <property type="component" value="Unassembled WGS sequence"/>
</dbReference>
<accession>A0AAV4L9N6</accession>
<dbReference type="RefSeq" id="WP_282197781.1">
    <property type="nucleotide sequence ID" value="NZ_BOQE01000001.1"/>
</dbReference>
<evidence type="ECO:0000313" key="2">
    <source>
        <dbReference type="EMBL" id="GIM44507.1"/>
    </source>
</evidence>
<comment type="caution">
    <text evidence="2">The sequence shown here is derived from an EMBL/GenBank/DDBJ whole genome shotgun (WGS) entry which is preliminary data.</text>
</comment>
<dbReference type="AlphaFoldDB" id="A0AAV4L9N6"/>
<protein>
    <submittedName>
        <fullName evidence="2">Uncharacterized protein</fullName>
    </submittedName>
</protein>
<evidence type="ECO:0000256" key="1">
    <source>
        <dbReference type="SAM" id="Coils"/>
    </source>
</evidence>
<keyword evidence="1" id="KW-0175">Coiled coil</keyword>
<dbReference type="EMBL" id="BOQE01000001">
    <property type="protein sequence ID" value="GIM44507.1"/>
    <property type="molecule type" value="Genomic_DNA"/>
</dbReference>
<keyword evidence="3" id="KW-1185">Reference proteome</keyword>
<evidence type="ECO:0000313" key="3">
    <source>
        <dbReference type="Proteomes" id="UP001057291"/>
    </source>
</evidence>
<feature type="coiled-coil region" evidence="1">
    <location>
        <begin position="77"/>
        <end position="111"/>
    </location>
</feature>
<proteinExistence type="predicted"/>
<reference evidence="2" key="1">
    <citation type="journal article" date="2023" name="Int. J. Syst. Evol. Microbiol.">
        <title>Collibacillus ludicampi gen. nov., sp. nov., a new soil bacterium of the family Alicyclobacillaceae.</title>
        <authorList>
            <person name="Jojima T."/>
            <person name="Ioku Y."/>
            <person name="Fukuta Y."/>
            <person name="Shirasaka N."/>
            <person name="Matsumura Y."/>
            <person name="Mori M."/>
        </authorList>
    </citation>
    <scope>NUCLEOTIDE SEQUENCE</scope>
    <source>
        <strain evidence="2">TP075</strain>
    </source>
</reference>